<protein>
    <submittedName>
        <fullName evidence="1">Uncharacterized protein</fullName>
    </submittedName>
</protein>
<dbReference type="RefSeq" id="WP_112869172.1">
    <property type="nucleotide sequence ID" value="NZ_CP021781.1"/>
</dbReference>
<name>A0A2Z4XX65_9GAMM</name>
<dbReference type="AlphaFoldDB" id="A0A2Z4XX65"/>
<reference evidence="1 3" key="1">
    <citation type="submission" date="2017-06" db="EMBL/GenBank/DDBJ databases">
        <title>Complete genome of Francisella adeliensis.</title>
        <authorList>
            <person name="Vallesi A."/>
            <person name="Sjodin A."/>
        </authorList>
    </citation>
    <scope>NUCLEOTIDE SEQUENCE [LARGE SCALE GENOMIC DNA]</scope>
    <source>
        <strain evidence="1 3">FDC440</strain>
    </source>
</reference>
<dbReference type="KEGG" id="fad:CDH04_00555"/>
<organism evidence="1 3">
    <name type="scientific">Francisella adeliensis</name>
    <dbReference type="NCBI Taxonomy" id="2007306"/>
    <lineage>
        <taxon>Bacteria</taxon>
        <taxon>Pseudomonadati</taxon>
        <taxon>Pseudomonadota</taxon>
        <taxon>Gammaproteobacteria</taxon>
        <taxon>Thiotrichales</taxon>
        <taxon>Francisellaceae</taxon>
        <taxon>Francisella</taxon>
    </lineage>
</organism>
<reference evidence="2 4" key="2">
    <citation type="submission" date="2019-08" db="EMBL/GenBank/DDBJ databases">
        <title>Complete genome sequences of Francisella adeliensis (FSC1325 and FSC1326).</title>
        <authorList>
            <person name="Ohrman C."/>
            <person name="Uneklint I."/>
            <person name="Vallesi A."/>
            <person name="Karlsson L."/>
            <person name="Sjodin A."/>
        </authorList>
    </citation>
    <scope>NUCLEOTIDE SEQUENCE [LARGE SCALE GENOMIC DNA]</scope>
    <source>
        <strain evidence="2 4">FSC1325</strain>
    </source>
</reference>
<evidence type="ECO:0000313" key="4">
    <source>
        <dbReference type="Proteomes" id="UP000681131"/>
    </source>
</evidence>
<evidence type="ECO:0000313" key="1">
    <source>
        <dbReference type="EMBL" id="AXA32995.1"/>
    </source>
</evidence>
<gene>
    <name evidence="1" type="ORF">CDH04_00555</name>
    <name evidence="2" type="ORF">FZC43_00555</name>
</gene>
<dbReference type="OrthoDB" id="5604208at2"/>
<sequence length="558" mass="64794">MNSSSDNLEILYQNIDKYFAQEYQNYVSEINYVVSSLERMTLFATRFDVYSTIILIEKVRVATSLVSCPKLVSCSTNIKNHIINIYVADCTLTLQLLKRLKVELKYYQELLKDYFEELIITARNKNCHDFAKYILSRKKSFNSYDVAQVRIVKLASKFHSEQNLNHFLEAFSCLMTRVKTFAKNSCSVKQYFPLKDNPIAELVQLVVSKKTESYQIDYKTISDSEALYLKAYQQVHSEDEKLFFSTVSKSSLVINKLSLEYQDNGAVKQKLDYSMFVATQYFLDFDIKSNILSLDDQLQEIDRSSFNAFINRLAMTSKALPDIKHIHQQLGKQATPFTDVFGKNEETVYFAEELSALINFYFHKNVASASYINYLLYSKKTSQLNSVFEFEQVLIDTVKSLKIANQSSYAANIEKLMQCMKKLDEIYIDLQAEEDVFSKKRDFIYRLQTIASNFQLKNYKDLMVEHAKESKAIDSKQVLKKINKYIDAGSYDNATSSARELTHSLLIAKYYTQAKLYNLYEIPPLSAKIHQELSGIDFSDQQTIFGRINGIYEEYWRV</sequence>
<dbReference type="EMBL" id="CP021781">
    <property type="protein sequence ID" value="AXA32995.1"/>
    <property type="molecule type" value="Genomic_DNA"/>
</dbReference>
<dbReference type="EMBL" id="CP043424">
    <property type="protein sequence ID" value="QIW11221.1"/>
    <property type="molecule type" value="Genomic_DNA"/>
</dbReference>
<dbReference type="Proteomes" id="UP000251120">
    <property type="component" value="Chromosome"/>
</dbReference>
<evidence type="ECO:0000313" key="3">
    <source>
        <dbReference type="Proteomes" id="UP000251120"/>
    </source>
</evidence>
<accession>A0A2Z4XX65</accession>
<proteinExistence type="predicted"/>
<dbReference type="Proteomes" id="UP000681131">
    <property type="component" value="Chromosome"/>
</dbReference>
<evidence type="ECO:0000313" key="2">
    <source>
        <dbReference type="EMBL" id="QIW11221.1"/>
    </source>
</evidence>
<keyword evidence="4" id="KW-1185">Reference proteome</keyword>